<name>A0ABX8YEK9_ANETH</name>
<dbReference type="Proteomes" id="UP000826616">
    <property type="component" value="Chromosome"/>
</dbReference>
<dbReference type="InterPro" id="IPR058869">
    <property type="entry name" value="YqzN_YkzM"/>
</dbReference>
<keyword evidence="3" id="KW-1185">Reference proteome</keyword>
<sequence length="86" mass="10050">MSTRKNTPTEHWKQFENMELTKSEMIEQAPILFNAERFEMAGALHDVGHKESVTVKTAKRKLDSYLKLKENTPVKERMKENVNSEN</sequence>
<reference evidence="2 3" key="1">
    <citation type="submission" date="2021-08" db="EMBL/GenBank/DDBJ databases">
        <title>Complete genome sequence of the strain Aneurinibacillus thermoaerophilus CCM 8960.</title>
        <authorList>
            <person name="Musilova J."/>
            <person name="Kourilova X."/>
            <person name="Pernicova I."/>
            <person name="Bezdicek M."/>
            <person name="Lengerova M."/>
            <person name="Obruca S."/>
            <person name="Sedlar K."/>
        </authorList>
    </citation>
    <scope>NUCLEOTIDE SEQUENCE [LARGE SCALE GENOMIC DNA]</scope>
    <source>
        <strain evidence="2 3">CCM 8960</strain>
    </source>
</reference>
<organism evidence="2 3">
    <name type="scientific">Aneurinibacillus thermoaerophilus</name>
    <dbReference type="NCBI Taxonomy" id="143495"/>
    <lineage>
        <taxon>Bacteria</taxon>
        <taxon>Bacillati</taxon>
        <taxon>Bacillota</taxon>
        <taxon>Bacilli</taxon>
        <taxon>Bacillales</taxon>
        <taxon>Paenibacillaceae</taxon>
        <taxon>Aneurinibacillus group</taxon>
        <taxon>Aneurinibacillus</taxon>
    </lineage>
</organism>
<proteinExistence type="predicted"/>
<dbReference type="RefSeq" id="WP_057899750.1">
    <property type="nucleotide sequence ID" value="NZ_CP080764.1"/>
</dbReference>
<feature type="domain" description="YqzN/YkzM" evidence="1">
    <location>
        <begin position="19"/>
        <end position="69"/>
    </location>
</feature>
<evidence type="ECO:0000313" key="3">
    <source>
        <dbReference type="Proteomes" id="UP000826616"/>
    </source>
</evidence>
<dbReference type="Pfam" id="PF26160">
    <property type="entry name" value="YqzN_YkzM"/>
    <property type="match status" value="1"/>
</dbReference>
<evidence type="ECO:0000259" key="1">
    <source>
        <dbReference type="Pfam" id="PF26160"/>
    </source>
</evidence>
<accession>A0ABX8YEK9</accession>
<protein>
    <recommendedName>
        <fullName evidence="1">YqzN/YkzM domain-containing protein</fullName>
    </recommendedName>
</protein>
<dbReference type="GeneID" id="97140490"/>
<dbReference type="EMBL" id="CP080764">
    <property type="protein sequence ID" value="QYY43393.1"/>
    <property type="molecule type" value="Genomic_DNA"/>
</dbReference>
<gene>
    <name evidence="2" type="ORF">K3F53_03835</name>
</gene>
<evidence type="ECO:0000313" key="2">
    <source>
        <dbReference type="EMBL" id="QYY43393.1"/>
    </source>
</evidence>